<gene>
    <name evidence="1" type="ORF">KH327_07425</name>
</gene>
<protein>
    <submittedName>
        <fullName evidence="1">Uncharacterized protein</fullName>
    </submittedName>
</protein>
<dbReference type="AlphaFoldDB" id="A0A943SRR9"/>
<evidence type="ECO:0000313" key="2">
    <source>
        <dbReference type="Proteomes" id="UP000748991"/>
    </source>
</evidence>
<dbReference type="RefSeq" id="WP_278638320.1">
    <property type="nucleotide sequence ID" value="NZ_JAGZZP010000016.1"/>
</dbReference>
<sequence length="118" mass="14021">MFEYNFGLSLSELIDEAVEVFGYGVEPTEEEVWKIARTFEEPPVATNIYLEIFFEKLAEKFWKIDDKIEFDWSINSNASYINYRFETSEDFKELNSIEELVNTIEEKRETPMLMQGFS</sequence>
<name>A0A943SRR9_9FIRM</name>
<accession>A0A943SRR9</accession>
<dbReference type="EMBL" id="JAGZZP010000016">
    <property type="protein sequence ID" value="MBS6535646.1"/>
    <property type="molecule type" value="Genomic_DNA"/>
</dbReference>
<comment type="caution">
    <text evidence="1">The sequence shown here is derived from an EMBL/GenBank/DDBJ whole genome shotgun (WGS) entry which is preliminary data.</text>
</comment>
<reference evidence="1" key="1">
    <citation type="submission" date="2021-02" db="EMBL/GenBank/DDBJ databases">
        <title>Infant gut strain persistence is associated with maternal origin, phylogeny, and functional potential including surface adhesion and iron acquisition.</title>
        <authorList>
            <person name="Lou Y.C."/>
        </authorList>
    </citation>
    <scope>NUCLEOTIDE SEQUENCE</scope>
    <source>
        <strain evidence="1">L3_060_052G1_dasL3_060_052G1_concoct_1</strain>
    </source>
</reference>
<evidence type="ECO:0000313" key="1">
    <source>
        <dbReference type="EMBL" id="MBS6535646.1"/>
    </source>
</evidence>
<organism evidence="1 2">
    <name type="scientific">Peptoniphilus harei</name>
    <dbReference type="NCBI Taxonomy" id="54005"/>
    <lineage>
        <taxon>Bacteria</taxon>
        <taxon>Bacillati</taxon>
        <taxon>Bacillota</taxon>
        <taxon>Tissierellia</taxon>
        <taxon>Tissierellales</taxon>
        <taxon>Peptoniphilaceae</taxon>
        <taxon>Peptoniphilus</taxon>
    </lineage>
</organism>
<dbReference type="Proteomes" id="UP000748991">
    <property type="component" value="Unassembled WGS sequence"/>
</dbReference>
<proteinExistence type="predicted"/>